<feature type="region of interest" description="Disordered" evidence="1">
    <location>
        <begin position="131"/>
        <end position="150"/>
    </location>
</feature>
<accession>A0A165ECL2</accession>
<gene>
    <name evidence="2" type="ORF">CALCODRAFT_380072</name>
</gene>
<proteinExistence type="predicted"/>
<evidence type="ECO:0000256" key="1">
    <source>
        <dbReference type="SAM" id="MobiDB-lite"/>
    </source>
</evidence>
<dbReference type="EMBL" id="KV424011">
    <property type="protein sequence ID" value="KZT54564.1"/>
    <property type="molecule type" value="Genomic_DNA"/>
</dbReference>
<dbReference type="AlphaFoldDB" id="A0A165ECL2"/>
<organism evidence="2 3">
    <name type="scientific">Calocera cornea HHB12733</name>
    <dbReference type="NCBI Taxonomy" id="1353952"/>
    <lineage>
        <taxon>Eukaryota</taxon>
        <taxon>Fungi</taxon>
        <taxon>Dikarya</taxon>
        <taxon>Basidiomycota</taxon>
        <taxon>Agaricomycotina</taxon>
        <taxon>Dacrymycetes</taxon>
        <taxon>Dacrymycetales</taxon>
        <taxon>Dacrymycetaceae</taxon>
        <taxon>Calocera</taxon>
    </lineage>
</organism>
<dbReference type="Proteomes" id="UP000076842">
    <property type="component" value="Unassembled WGS sequence"/>
</dbReference>
<evidence type="ECO:0000313" key="2">
    <source>
        <dbReference type="EMBL" id="KZT54564.1"/>
    </source>
</evidence>
<sequence length="150" mass="16145">MGGFSLARKMAEVYGSAAEASCHGALSRLPFEGAEGPVSAGALRSEVSPKTGRGRWQGRESTRVFARSHPSGWINFPSWRNPLPPLIPFFPPITASNSFPPLTPPTPLPRSQLYHLYPSSSHPLLSFHSDTTFSSSPNPPPLLLPDLIGS</sequence>
<protein>
    <submittedName>
        <fullName evidence="2">Uncharacterized protein</fullName>
    </submittedName>
</protein>
<name>A0A165ECL2_9BASI</name>
<keyword evidence="3" id="KW-1185">Reference proteome</keyword>
<evidence type="ECO:0000313" key="3">
    <source>
        <dbReference type="Proteomes" id="UP000076842"/>
    </source>
</evidence>
<dbReference type="InParanoid" id="A0A165ECL2"/>
<feature type="region of interest" description="Disordered" evidence="1">
    <location>
        <begin position="38"/>
        <end position="61"/>
    </location>
</feature>
<reference evidence="2 3" key="1">
    <citation type="journal article" date="2016" name="Mol. Biol. Evol.">
        <title>Comparative Genomics of Early-Diverging Mushroom-Forming Fungi Provides Insights into the Origins of Lignocellulose Decay Capabilities.</title>
        <authorList>
            <person name="Nagy L.G."/>
            <person name="Riley R."/>
            <person name="Tritt A."/>
            <person name="Adam C."/>
            <person name="Daum C."/>
            <person name="Floudas D."/>
            <person name="Sun H."/>
            <person name="Yadav J.S."/>
            <person name="Pangilinan J."/>
            <person name="Larsson K.H."/>
            <person name="Matsuura K."/>
            <person name="Barry K."/>
            <person name="Labutti K."/>
            <person name="Kuo R."/>
            <person name="Ohm R.A."/>
            <person name="Bhattacharya S.S."/>
            <person name="Shirouzu T."/>
            <person name="Yoshinaga Y."/>
            <person name="Martin F.M."/>
            <person name="Grigoriev I.V."/>
            <person name="Hibbett D.S."/>
        </authorList>
    </citation>
    <scope>NUCLEOTIDE SEQUENCE [LARGE SCALE GENOMIC DNA]</scope>
    <source>
        <strain evidence="2 3">HHB12733</strain>
    </source>
</reference>